<sequence length="642" mass="69245">MPRIRKKTSKRGTTNRRSQIKQKVAESRKKSKKAAKKNVTWKTKTPKDPGIPNNFPYKDQILAEVAEQRRQAAEEKVRRKEEKKANKAQKAAQPDDDGSDGEGSAGEGSASGFDGVITLGDGRLTKAGKSKAPVIVEEEPEAVPLLINPDFPNLRSVLDKADVVVEVLDARDPLAYRSSQLENIVGEKEGQKLLLVLNKIDTCAREPVSSWASQLRTSHHTVLFRSASAFLPSATVAAGPSRKGKGKVPANDAWGADAVLAQLRQWAQEKSGSEPLGVAVVGLTNAGKSSFINSLLRQNTLPIYTASSPSRGPTTTTHAQEVTLDSIKFIDTPGLSWDYSKVSNEDPEEARRIRTQDILLRNKGRVDKLKDPAPAISHIVSCANTEDLMLFYNLPAYAKGDPSAFLSGVARANGFIKRGGALDLAGASRLVLHDWSTGKLPRYAAPPLASAAAPAPTEADTVVLALLKPRKEARKTPGLVKFISGKVDDRPVALDAPWYDGDESEDDEDAEDEDVEDEAVSAKFEGDDEDEDDAEEEDDAEDDDEEEEEEGEEVIPSLPPSKRQRPSSKTTTPARPSKKVASATSSQVSIAKPRQSTQPKASALKGPKRTSGPTAKASKVAPASKKPGGSAKGDEYDFSKFF</sequence>
<protein>
    <submittedName>
        <fullName evidence="1">Uncharacterized protein</fullName>
    </submittedName>
</protein>
<evidence type="ECO:0000313" key="1">
    <source>
        <dbReference type="EMBL" id="KAI0069108.1"/>
    </source>
</evidence>
<comment type="caution">
    <text evidence="1">The sequence shown here is derived from an EMBL/GenBank/DDBJ whole genome shotgun (WGS) entry which is preliminary data.</text>
</comment>
<evidence type="ECO:0000313" key="2">
    <source>
        <dbReference type="Proteomes" id="UP000814140"/>
    </source>
</evidence>
<reference evidence="1" key="2">
    <citation type="journal article" date="2022" name="New Phytol.">
        <title>Evolutionary transition to the ectomycorrhizal habit in the genomes of a hyperdiverse lineage of mushroom-forming fungi.</title>
        <authorList>
            <person name="Looney B."/>
            <person name="Miyauchi S."/>
            <person name="Morin E."/>
            <person name="Drula E."/>
            <person name="Courty P.E."/>
            <person name="Kohler A."/>
            <person name="Kuo A."/>
            <person name="LaButti K."/>
            <person name="Pangilinan J."/>
            <person name="Lipzen A."/>
            <person name="Riley R."/>
            <person name="Andreopoulos W."/>
            <person name="He G."/>
            <person name="Johnson J."/>
            <person name="Nolan M."/>
            <person name="Tritt A."/>
            <person name="Barry K.W."/>
            <person name="Grigoriev I.V."/>
            <person name="Nagy L.G."/>
            <person name="Hibbett D."/>
            <person name="Henrissat B."/>
            <person name="Matheny P.B."/>
            <person name="Labbe J."/>
            <person name="Martin F.M."/>
        </authorList>
    </citation>
    <scope>NUCLEOTIDE SEQUENCE</scope>
    <source>
        <strain evidence="1">HHB10654</strain>
    </source>
</reference>
<organism evidence="1 2">
    <name type="scientific">Artomyces pyxidatus</name>
    <dbReference type="NCBI Taxonomy" id="48021"/>
    <lineage>
        <taxon>Eukaryota</taxon>
        <taxon>Fungi</taxon>
        <taxon>Dikarya</taxon>
        <taxon>Basidiomycota</taxon>
        <taxon>Agaricomycotina</taxon>
        <taxon>Agaricomycetes</taxon>
        <taxon>Russulales</taxon>
        <taxon>Auriscalpiaceae</taxon>
        <taxon>Artomyces</taxon>
    </lineage>
</organism>
<proteinExistence type="predicted"/>
<reference evidence="1" key="1">
    <citation type="submission" date="2021-03" db="EMBL/GenBank/DDBJ databases">
        <authorList>
            <consortium name="DOE Joint Genome Institute"/>
            <person name="Ahrendt S."/>
            <person name="Looney B.P."/>
            <person name="Miyauchi S."/>
            <person name="Morin E."/>
            <person name="Drula E."/>
            <person name="Courty P.E."/>
            <person name="Chicoki N."/>
            <person name="Fauchery L."/>
            <person name="Kohler A."/>
            <person name="Kuo A."/>
            <person name="Labutti K."/>
            <person name="Pangilinan J."/>
            <person name="Lipzen A."/>
            <person name="Riley R."/>
            <person name="Andreopoulos W."/>
            <person name="He G."/>
            <person name="Johnson J."/>
            <person name="Barry K.W."/>
            <person name="Grigoriev I.V."/>
            <person name="Nagy L."/>
            <person name="Hibbett D."/>
            <person name="Henrissat B."/>
            <person name="Matheny P.B."/>
            <person name="Labbe J."/>
            <person name="Martin F."/>
        </authorList>
    </citation>
    <scope>NUCLEOTIDE SEQUENCE</scope>
    <source>
        <strain evidence="1">HHB10654</strain>
    </source>
</reference>
<gene>
    <name evidence="1" type="ORF">BV25DRAFT_1845130</name>
</gene>
<accession>A0ACB8TKX0</accession>
<dbReference type="Proteomes" id="UP000814140">
    <property type="component" value="Unassembled WGS sequence"/>
</dbReference>
<dbReference type="EMBL" id="MU277187">
    <property type="protein sequence ID" value="KAI0069108.1"/>
    <property type="molecule type" value="Genomic_DNA"/>
</dbReference>
<name>A0ACB8TKX0_9AGAM</name>
<keyword evidence="2" id="KW-1185">Reference proteome</keyword>